<dbReference type="AlphaFoldDB" id="A0A6H5HA05"/>
<reference evidence="1 2" key="1">
    <citation type="submission" date="2020-02" db="EMBL/GenBank/DDBJ databases">
        <authorList>
            <person name="Ferguson B K."/>
        </authorList>
    </citation>
    <scope>NUCLEOTIDE SEQUENCE [LARGE SCALE GENOMIC DNA]</scope>
</reference>
<dbReference type="EMBL" id="CADCXU010027932">
    <property type="protein sequence ID" value="CAB0014487.1"/>
    <property type="molecule type" value="Genomic_DNA"/>
</dbReference>
<name>A0A6H5HA05_9HEMI</name>
<gene>
    <name evidence="1" type="ORF">NTEN_LOCUS18914</name>
</gene>
<keyword evidence="2" id="KW-1185">Reference proteome</keyword>
<accession>A0A6H5HA05</accession>
<evidence type="ECO:0000313" key="1">
    <source>
        <dbReference type="EMBL" id="CAB0014487.1"/>
    </source>
</evidence>
<evidence type="ECO:0000313" key="2">
    <source>
        <dbReference type="Proteomes" id="UP000479000"/>
    </source>
</evidence>
<organism evidence="1 2">
    <name type="scientific">Nesidiocoris tenuis</name>
    <dbReference type="NCBI Taxonomy" id="355587"/>
    <lineage>
        <taxon>Eukaryota</taxon>
        <taxon>Metazoa</taxon>
        <taxon>Ecdysozoa</taxon>
        <taxon>Arthropoda</taxon>
        <taxon>Hexapoda</taxon>
        <taxon>Insecta</taxon>
        <taxon>Pterygota</taxon>
        <taxon>Neoptera</taxon>
        <taxon>Paraneoptera</taxon>
        <taxon>Hemiptera</taxon>
        <taxon>Heteroptera</taxon>
        <taxon>Panheteroptera</taxon>
        <taxon>Cimicomorpha</taxon>
        <taxon>Miridae</taxon>
        <taxon>Dicyphina</taxon>
        <taxon>Nesidiocoris</taxon>
    </lineage>
</organism>
<proteinExistence type="predicted"/>
<sequence>MEVLRVIHAPWSEFPLQNSKLETIKIERINLRSAFLHLQVRFPTSRHASLAGQ</sequence>
<dbReference type="Proteomes" id="UP000479000">
    <property type="component" value="Unassembled WGS sequence"/>
</dbReference>
<protein>
    <submittedName>
        <fullName evidence="1">Uncharacterized protein</fullName>
    </submittedName>
</protein>
<feature type="non-terminal residue" evidence="1">
    <location>
        <position position="53"/>
    </location>
</feature>